<dbReference type="InterPro" id="IPR014729">
    <property type="entry name" value="Rossmann-like_a/b/a_fold"/>
</dbReference>
<proteinExistence type="predicted"/>
<reference evidence="1 2" key="1">
    <citation type="submission" date="2018-06" db="EMBL/GenBank/DDBJ databases">
        <title>Genomic Encyclopedia of Archaeal and Bacterial Type Strains, Phase II (KMG-II): from individual species to whole genera.</title>
        <authorList>
            <person name="Goeker M."/>
        </authorList>
    </citation>
    <scope>NUCLEOTIDE SEQUENCE [LARGE SCALE GENOMIC DNA]</scope>
    <source>
        <strain evidence="1 2">DSM 24464</strain>
    </source>
</reference>
<keyword evidence="2" id="KW-1185">Reference proteome</keyword>
<name>A0A327R5Y7_9FLAO</name>
<dbReference type="RefSeq" id="WP_111660794.1">
    <property type="nucleotide sequence ID" value="NZ_QLLO01000010.1"/>
</dbReference>
<dbReference type="OrthoDB" id="179386at2"/>
<dbReference type="Proteomes" id="UP000248703">
    <property type="component" value="Unassembled WGS sequence"/>
</dbReference>
<organism evidence="1 2">
    <name type="scientific">Olleya aquimaris</name>
    <dbReference type="NCBI Taxonomy" id="639310"/>
    <lineage>
        <taxon>Bacteria</taxon>
        <taxon>Pseudomonadati</taxon>
        <taxon>Bacteroidota</taxon>
        <taxon>Flavobacteriia</taxon>
        <taxon>Flavobacteriales</taxon>
        <taxon>Flavobacteriaceae</taxon>
    </lineage>
</organism>
<comment type="caution">
    <text evidence="1">The sequence shown here is derived from an EMBL/GenBank/DDBJ whole genome shotgun (WGS) entry which is preliminary data.</text>
</comment>
<dbReference type="AlphaFoldDB" id="A0A327R5Y7"/>
<sequence length="484" mass="56293">MEITLKGDKEFENIPSLKDKALRINLNENIYGTFAEIGAGQETVRHFFRAGGASGTIAKAMSAYDKDFSDAIYGIEDDRRYVTEARLRKMLFHEVKLLEERIDRKKNPNRMFFSFANTVATIDFAKKYKGHGWVGIKYQIDPTEKEYNEIVLHLRFKENDARLQQETLGMLGTNLIYGAFYKYNEPRKLLRYLYDHLDKDQIEIDTINFSGPVFKDVDNRLMSLQLVKNGMTDAVMFAPDGNNVLPARVLYKKNILALRGSFRPVTKVNMDMYQKSLEMFIKENKVDEDKTQVIFEITLSNLRAEGEIDEQDFMDRAKLLCSLGQTVLISNFQEYYKLVEYFSQYTKNRMGLAMGVNNLVDIFDEKYYRHLSGGILEAFGKLFFKDLRVYLYPMRDQNGNITTSDNLKVHPRMKELYKFFKYNGKVVDITDYDPKTLDVFSRKVLKMISSGEEGWQQMLPEGVSKLITEKSLFGCETEEIQHNN</sequence>
<dbReference type="Gene3D" id="3.40.50.620">
    <property type="entry name" value="HUPs"/>
    <property type="match status" value="1"/>
</dbReference>
<dbReference type="EMBL" id="QLLO01000010">
    <property type="protein sequence ID" value="RAJ12031.1"/>
    <property type="molecule type" value="Genomic_DNA"/>
</dbReference>
<accession>A0A327R5Y7</accession>
<gene>
    <name evidence="1" type="ORF">LY08_02531</name>
</gene>
<evidence type="ECO:0000313" key="1">
    <source>
        <dbReference type="EMBL" id="RAJ12031.1"/>
    </source>
</evidence>
<evidence type="ECO:0008006" key="3">
    <source>
        <dbReference type="Google" id="ProtNLM"/>
    </source>
</evidence>
<evidence type="ECO:0000313" key="2">
    <source>
        <dbReference type="Proteomes" id="UP000248703"/>
    </source>
</evidence>
<protein>
    <recommendedName>
        <fullName evidence="3">TonB-dependent receptor</fullName>
    </recommendedName>
</protein>
<dbReference type="SUPFAM" id="SSF52374">
    <property type="entry name" value="Nucleotidylyl transferase"/>
    <property type="match status" value="1"/>
</dbReference>